<comment type="caution">
    <text evidence="2">The sequence shown here is derived from an EMBL/GenBank/DDBJ whole genome shotgun (WGS) entry which is preliminary data.</text>
</comment>
<sequence length="86" mass="9833">MSPEPRFTQVKNQHTIQPPDNAKDNAEELEQVRLSKMNQETNTDQETTKNGSTEAVQHDHEELITKETAKVNAQKKMQRDHGPVPQ</sequence>
<organism evidence="2 3">
    <name type="scientific">Solanum bulbocastanum</name>
    <name type="common">Wild potato</name>
    <dbReference type="NCBI Taxonomy" id="147425"/>
    <lineage>
        <taxon>Eukaryota</taxon>
        <taxon>Viridiplantae</taxon>
        <taxon>Streptophyta</taxon>
        <taxon>Embryophyta</taxon>
        <taxon>Tracheophyta</taxon>
        <taxon>Spermatophyta</taxon>
        <taxon>Magnoliopsida</taxon>
        <taxon>eudicotyledons</taxon>
        <taxon>Gunneridae</taxon>
        <taxon>Pentapetalae</taxon>
        <taxon>asterids</taxon>
        <taxon>lamiids</taxon>
        <taxon>Solanales</taxon>
        <taxon>Solanaceae</taxon>
        <taxon>Solanoideae</taxon>
        <taxon>Solaneae</taxon>
        <taxon>Solanum</taxon>
    </lineage>
</organism>
<name>A0AAN8U4B9_SOLBU</name>
<reference evidence="2 3" key="1">
    <citation type="submission" date="2024-02" db="EMBL/GenBank/DDBJ databases">
        <title>de novo genome assembly of Solanum bulbocastanum strain 11H21.</title>
        <authorList>
            <person name="Hosaka A.J."/>
        </authorList>
    </citation>
    <scope>NUCLEOTIDE SEQUENCE [LARGE SCALE GENOMIC DNA]</scope>
    <source>
        <tissue evidence="2">Young leaves</tissue>
    </source>
</reference>
<gene>
    <name evidence="2" type="ORF">RDI58_001053</name>
</gene>
<dbReference type="AlphaFoldDB" id="A0AAN8U4B9"/>
<accession>A0AAN8U4B9</accession>
<feature type="compositionally biased region" description="Polar residues" evidence="1">
    <location>
        <begin position="9"/>
        <end position="18"/>
    </location>
</feature>
<evidence type="ECO:0000256" key="1">
    <source>
        <dbReference type="SAM" id="MobiDB-lite"/>
    </source>
</evidence>
<protein>
    <submittedName>
        <fullName evidence="2">Uncharacterized protein</fullName>
    </submittedName>
</protein>
<dbReference type="EMBL" id="JBANQN010000001">
    <property type="protein sequence ID" value="KAK6803269.1"/>
    <property type="molecule type" value="Genomic_DNA"/>
</dbReference>
<keyword evidence="3" id="KW-1185">Reference proteome</keyword>
<dbReference type="Proteomes" id="UP001371456">
    <property type="component" value="Unassembled WGS sequence"/>
</dbReference>
<proteinExistence type="predicted"/>
<feature type="compositionally biased region" description="Polar residues" evidence="1">
    <location>
        <begin position="36"/>
        <end position="55"/>
    </location>
</feature>
<evidence type="ECO:0000313" key="3">
    <source>
        <dbReference type="Proteomes" id="UP001371456"/>
    </source>
</evidence>
<feature type="region of interest" description="Disordered" evidence="1">
    <location>
        <begin position="1"/>
        <end position="59"/>
    </location>
</feature>
<evidence type="ECO:0000313" key="2">
    <source>
        <dbReference type="EMBL" id="KAK6803269.1"/>
    </source>
</evidence>
<feature type="compositionally biased region" description="Basic and acidic residues" evidence="1">
    <location>
        <begin position="21"/>
        <end position="33"/>
    </location>
</feature>